<keyword evidence="1 2" id="KW-0694">RNA-binding</keyword>
<dbReference type="InterPro" id="IPR050502">
    <property type="entry name" value="Euk_RNA-bind_prot"/>
</dbReference>
<feature type="compositionally biased region" description="Basic and acidic residues" evidence="3">
    <location>
        <begin position="122"/>
        <end position="139"/>
    </location>
</feature>
<dbReference type="AlphaFoldDB" id="A0A5J4ULR3"/>
<organism evidence="5 6">
    <name type="scientific">Streblomastix strix</name>
    <dbReference type="NCBI Taxonomy" id="222440"/>
    <lineage>
        <taxon>Eukaryota</taxon>
        <taxon>Metamonada</taxon>
        <taxon>Preaxostyla</taxon>
        <taxon>Oxymonadida</taxon>
        <taxon>Streblomastigidae</taxon>
        <taxon>Streblomastix</taxon>
    </lineage>
</organism>
<dbReference type="OrthoDB" id="439808at2759"/>
<accession>A0A5J4ULR3</accession>
<dbReference type="InterPro" id="IPR012677">
    <property type="entry name" value="Nucleotide-bd_a/b_plait_sf"/>
</dbReference>
<dbReference type="Gene3D" id="3.30.70.330">
    <property type="match status" value="2"/>
</dbReference>
<feature type="domain" description="RRM" evidence="4">
    <location>
        <begin position="3"/>
        <end position="79"/>
    </location>
</feature>
<dbReference type="PROSITE" id="PS50102">
    <property type="entry name" value="RRM"/>
    <property type="match status" value="2"/>
</dbReference>
<evidence type="ECO:0000256" key="1">
    <source>
        <dbReference type="ARBA" id="ARBA00022884"/>
    </source>
</evidence>
<feature type="domain" description="RRM" evidence="4">
    <location>
        <begin position="245"/>
        <end position="323"/>
    </location>
</feature>
<proteinExistence type="predicted"/>
<dbReference type="SUPFAM" id="SSF54928">
    <property type="entry name" value="RNA-binding domain, RBD"/>
    <property type="match status" value="2"/>
</dbReference>
<evidence type="ECO:0000259" key="4">
    <source>
        <dbReference type="PROSITE" id="PS50102"/>
    </source>
</evidence>
<dbReference type="Proteomes" id="UP000324800">
    <property type="component" value="Unassembled WGS sequence"/>
</dbReference>
<name>A0A5J4ULR3_9EUKA</name>
<evidence type="ECO:0000313" key="6">
    <source>
        <dbReference type="Proteomes" id="UP000324800"/>
    </source>
</evidence>
<protein>
    <recommendedName>
        <fullName evidence="4">RRM domain-containing protein</fullName>
    </recommendedName>
</protein>
<dbReference type="GO" id="GO:0005634">
    <property type="term" value="C:nucleus"/>
    <property type="evidence" value="ECO:0007669"/>
    <property type="project" value="TreeGrafter"/>
</dbReference>
<evidence type="ECO:0000256" key="3">
    <source>
        <dbReference type="SAM" id="MobiDB-lite"/>
    </source>
</evidence>
<sequence>MTSRLFVGNLDAGTSAETIGKLFETIGTVKSATIATLSGASRGFGFVEMADWETAQRAQQQLDKHELEGRQLRVELSKGFKNDFQVLDGERPPRRWRRGGFRRFGGNFDNNQSFRDQGSSRPWRDRQPSWRQDRQDRQDGAPLLERGGAPWENRATDSQPAWRTFGNRFERRPFRRTFGFRRPYRSFGDRTSYTDRQPYSDRFGGDQPRYQGYQRRFVRRWRRGFRPRRFFRQRRDDRNVSLSKLRVYVNNLPFSVTKDELQAQFGKYKVKDAILPAKRYNTSQNIGYGFVEFDDEEELQRVLREVKDVTLNGRQCRVMPAHEQRPKRE</sequence>
<comment type="caution">
    <text evidence="5">The sequence shown here is derived from an EMBL/GenBank/DDBJ whole genome shotgun (WGS) entry which is preliminary data.</text>
</comment>
<reference evidence="5 6" key="1">
    <citation type="submission" date="2019-03" db="EMBL/GenBank/DDBJ databases">
        <title>Single cell metagenomics reveals metabolic interactions within the superorganism composed of flagellate Streblomastix strix and complex community of Bacteroidetes bacteria on its surface.</title>
        <authorList>
            <person name="Treitli S.C."/>
            <person name="Kolisko M."/>
            <person name="Husnik F."/>
            <person name="Keeling P."/>
            <person name="Hampl V."/>
        </authorList>
    </citation>
    <scope>NUCLEOTIDE SEQUENCE [LARGE SCALE GENOMIC DNA]</scope>
    <source>
        <strain evidence="5">ST1C</strain>
    </source>
</reference>
<dbReference type="PANTHER" id="PTHR48025">
    <property type="entry name" value="OS02G0815200 PROTEIN"/>
    <property type="match status" value="1"/>
</dbReference>
<dbReference type="Pfam" id="PF00076">
    <property type="entry name" value="RRM_1"/>
    <property type="match status" value="2"/>
</dbReference>
<feature type="compositionally biased region" description="Polar residues" evidence="3">
    <location>
        <begin position="108"/>
        <end position="120"/>
    </location>
</feature>
<feature type="region of interest" description="Disordered" evidence="3">
    <location>
        <begin position="87"/>
        <end position="157"/>
    </location>
</feature>
<dbReference type="PANTHER" id="PTHR48025:SF1">
    <property type="entry name" value="RRM DOMAIN-CONTAINING PROTEIN"/>
    <property type="match status" value="1"/>
</dbReference>
<evidence type="ECO:0000256" key="2">
    <source>
        <dbReference type="PROSITE-ProRule" id="PRU00176"/>
    </source>
</evidence>
<dbReference type="InterPro" id="IPR000504">
    <property type="entry name" value="RRM_dom"/>
</dbReference>
<dbReference type="InterPro" id="IPR035979">
    <property type="entry name" value="RBD_domain_sf"/>
</dbReference>
<dbReference type="EMBL" id="SNRW01014334">
    <property type="protein sequence ID" value="KAA6371586.1"/>
    <property type="molecule type" value="Genomic_DNA"/>
</dbReference>
<dbReference type="SMART" id="SM00360">
    <property type="entry name" value="RRM"/>
    <property type="match status" value="2"/>
</dbReference>
<gene>
    <name evidence="5" type="ORF">EZS28_032887</name>
</gene>
<dbReference type="CDD" id="cd00590">
    <property type="entry name" value="RRM_SF"/>
    <property type="match status" value="2"/>
</dbReference>
<dbReference type="GO" id="GO:0003729">
    <property type="term" value="F:mRNA binding"/>
    <property type="evidence" value="ECO:0007669"/>
    <property type="project" value="TreeGrafter"/>
</dbReference>
<evidence type="ECO:0000313" key="5">
    <source>
        <dbReference type="EMBL" id="KAA6371586.1"/>
    </source>
</evidence>